<comment type="caution">
    <text evidence="2">The sequence shown here is derived from an EMBL/GenBank/DDBJ whole genome shotgun (WGS) entry which is preliminary data.</text>
</comment>
<dbReference type="Proteomes" id="UP000823882">
    <property type="component" value="Unassembled WGS sequence"/>
</dbReference>
<organism evidence="2 3">
    <name type="scientific">Candidatus Intestinimonas pullistercoris</name>
    <dbReference type="NCBI Taxonomy" id="2838623"/>
    <lineage>
        <taxon>Bacteria</taxon>
        <taxon>Bacillati</taxon>
        <taxon>Bacillota</taxon>
        <taxon>Clostridia</taxon>
        <taxon>Eubacteriales</taxon>
        <taxon>Intestinimonas</taxon>
    </lineage>
</organism>
<feature type="domain" description="Replication-associated protein ORF2/G2P" evidence="1">
    <location>
        <begin position="69"/>
        <end position="169"/>
    </location>
</feature>
<dbReference type="InterPro" id="IPR056906">
    <property type="entry name" value="ORF2/G2P_dom"/>
</dbReference>
<dbReference type="AlphaFoldDB" id="A0A9D2P2H0"/>
<gene>
    <name evidence="2" type="ORF">H9701_06615</name>
</gene>
<name>A0A9D2P2H0_9FIRM</name>
<evidence type="ECO:0000259" key="1">
    <source>
        <dbReference type="Pfam" id="PF23343"/>
    </source>
</evidence>
<evidence type="ECO:0000313" key="2">
    <source>
        <dbReference type="EMBL" id="HJC41208.1"/>
    </source>
</evidence>
<proteinExistence type="predicted"/>
<reference evidence="2" key="2">
    <citation type="submission" date="2021-04" db="EMBL/GenBank/DDBJ databases">
        <authorList>
            <person name="Gilroy R."/>
        </authorList>
    </citation>
    <scope>NUCLEOTIDE SEQUENCE</scope>
    <source>
        <strain evidence="2">CHK186-1790</strain>
    </source>
</reference>
<evidence type="ECO:0000313" key="3">
    <source>
        <dbReference type="Proteomes" id="UP000823882"/>
    </source>
</evidence>
<protein>
    <recommendedName>
        <fullName evidence="1">Replication-associated protein ORF2/G2P domain-containing protein</fullName>
    </recommendedName>
</protein>
<reference evidence="2" key="1">
    <citation type="journal article" date="2021" name="PeerJ">
        <title>Extensive microbial diversity within the chicken gut microbiome revealed by metagenomics and culture.</title>
        <authorList>
            <person name="Gilroy R."/>
            <person name="Ravi A."/>
            <person name="Getino M."/>
            <person name="Pursley I."/>
            <person name="Horton D.L."/>
            <person name="Alikhan N.F."/>
            <person name="Baker D."/>
            <person name="Gharbi K."/>
            <person name="Hall N."/>
            <person name="Watson M."/>
            <person name="Adriaenssens E.M."/>
            <person name="Foster-Nyarko E."/>
            <person name="Jarju S."/>
            <person name="Secka A."/>
            <person name="Antonio M."/>
            <person name="Oren A."/>
            <person name="Chaudhuri R.R."/>
            <person name="La Ragione R."/>
            <person name="Hildebrand F."/>
            <person name="Pallen M.J."/>
        </authorList>
    </citation>
    <scope>NUCLEOTIDE SEQUENCE</scope>
    <source>
        <strain evidence="2">CHK186-1790</strain>
    </source>
</reference>
<dbReference type="Pfam" id="PF23343">
    <property type="entry name" value="REP_ORF2-G2P"/>
    <property type="match status" value="1"/>
</dbReference>
<sequence length="252" mass="28670">MAKRLKTITAGRLVSGVCYTVATRQDSETARTAKQRMSTEAQERINLRRAWQKLEMLLAANFGPGDLHVVLTYEDDHLPKDRGAAVKLLRKLLVLLRKHRRARGQPLKYIYVTEQLSAEGGRLHHHLILNGTGADLEVLRSLWPHGQVELERLDTWQGYEALAKYLTKEPREVGRAQAGAKAWTSSMGLAKPKVVSEPVPDNVTIAAPAGAIILDRREEHNEFGDYLYLKYLLPNRKEEKKGTRPPRRRKRE</sequence>
<dbReference type="EMBL" id="DWWJ01000113">
    <property type="protein sequence ID" value="HJC41208.1"/>
    <property type="molecule type" value="Genomic_DNA"/>
</dbReference>
<accession>A0A9D2P2H0</accession>